<name>A0ABW5GII2_9PSEU</name>
<dbReference type="GO" id="GO:0016746">
    <property type="term" value="F:acyltransferase activity"/>
    <property type="evidence" value="ECO:0007669"/>
    <property type="project" value="UniProtKB-KW"/>
</dbReference>
<evidence type="ECO:0000313" key="2">
    <source>
        <dbReference type="EMBL" id="MFD2460651.1"/>
    </source>
</evidence>
<accession>A0ABW5GII2</accession>
<dbReference type="PROSITE" id="PS51186">
    <property type="entry name" value="GNAT"/>
    <property type="match status" value="1"/>
</dbReference>
<dbReference type="SUPFAM" id="SSF55729">
    <property type="entry name" value="Acyl-CoA N-acyltransferases (Nat)"/>
    <property type="match status" value="1"/>
</dbReference>
<dbReference type="EMBL" id="JBHUKU010000009">
    <property type="protein sequence ID" value="MFD2460651.1"/>
    <property type="molecule type" value="Genomic_DNA"/>
</dbReference>
<dbReference type="Pfam" id="PF13302">
    <property type="entry name" value="Acetyltransf_3"/>
    <property type="match status" value="1"/>
</dbReference>
<dbReference type="Proteomes" id="UP001597419">
    <property type="component" value="Unassembled WGS sequence"/>
</dbReference>
<reference evidence="3" key="1">
    <citation type="journal article" date="2019" name="Int. J. Syst. Evol. Microbiol.">
        <title>The Global Catalogue of Microorganisms (GCM) 10K type strain sequencing project: providing services to taxonomists for standard genome sequencing and annotation.</title>
        <authorList>
            <consortium name="The Broad Institute Genomics Platform"/>
            <consortium name="The Broad Institute Genome Sequencing Center for Infectious Disease"/>
            <person name="Wu L."/>
            <person name="Ma J."/>
        </authorList>
    </citation>
    <scope>NUCLEOTIDE SEQUENCE [LARGE SCALE GENOMIC DNA]</scope>
    <source>
        <strain evidence="3">CGMCC 4.7643</strain>
    </source>
</reference>
<dbReference type="InterPro" id="IPR000182">
    <property type="entry name" value="GNAT_dom"/>
</dbReference>
<dbReference type="CDD" id="cd04301">
    <property type="entry name" value="NAT_SF"/>
    <property type="match status" value="1"/>
</dbReference>
<protein>
    <submittedName>
        <fullName evidence="2">GNAT family N-acetyltransferase</fullName>
        <ecNumber evidence="2">2.3.-.-</ecNumber>
    </submittedName>
</protein>
<evidence type="ECO:0000313" key="3">
    <source>
        <dbReference type="Proteomes" id="UP001597419"/>
    </source>
</evidence>
<organism evidence="2 3">
    <name type="scientific">Amycolatopsis samaneae</name>
    <dbReference type="NCBI Taxonomy" id="664691"/>
    <lineage>
        <taxon>Bacteria</taxon>
        <taxon>Bacillati</taxon>
        <taxon>Actinomycetota</taxon>
        <taxon>Actinomycetes</taxon>
        <taxon>Pseudonocardiales</taxon>
        <taxon>Pseudonocardiaceae</taxon>
        <taxon>Amycolatopsis</taxon>
    </lineage>
</organism>
<feature type="domain" description="N-acetyltransferase" evidence="1">
    <location>
        <begin position="42"/>
        <end position="200"/>
    </location>
</feature>
<proteinExistence type="predicted"/>
<dbReference type="RefSeq" id="WP_345393983.1">
    <property type="nucleotide sequence ID" value="NZ_BAABHG010000006.1"/>
</dbReference>
<keyword evidence="2" id="KW-0808">Transferase</keyword>
<dbReference type="EC" id="2.3.-.-" evidence="2"/>
<keyword evidence="2" id="KW-0012">Acyltransferase</keyword>
<comment type="caution">
    <text evidence="2">The sequence shown here is derived from an EMBL/GenBank/DDBJ whole genome shotgun (WGS) entry which is preliminary data.</text>
</comment>
<dbReference type="InterPro" id="IPR016181">
    <property type="entry name" value="Acyl_CoA_acyltransferase"/>
</dbReference>
<dbReference type="Gene3D" id="3.40.630.30">
    <property type="match status" value="1"/>
</dbReference>
<evidence type="ECO:0000259" key="1">
    <source>
        <dbReference type="PROSITE" id="PS51186"/>
    </source>
</evidence>
<gene>
    <name evidence="2" type="ORF">ACFSYJ_18750</name>
</gene>
<sequence length="227" mass="24387">MFFDRFTRRGRLMAKRTCDPSGHAFEVAGFLFRTPTAWEYAAAVACGSDPDAQRWLGWLDESIVAEPLRAEALRVVPGTGPEWASPDPLSVDLVAIDLSARRCAGLVSVHSGEDGGPETGGYLAPDYRGRGVGRVLFTAGIRLAHEHLGVRRVRAGAEIGNVASGRSLEAAGLIRVAGPPSYRLPNGRVTEAWWYEHTGRTARACAGPPAGWLRARHDSAEAEAFPA</sequence>
<keyword evidence="3" id="KW-1185">Reference proteome</keyword>